<accession>A0A9D4EFR1</accession>
<dbReference type="EMBL" id="JAIWYP010000009">
    <property type="protein sequence ID" value="KAH3778891.1"/>
    <property type="molecule type" value="Genomic_DNA"/>
</dbReference>
<comment type="caution">
    <text evidence="1">The sequence shown here is derived from an EMBL/GenBank/DDBJ whole genome shotgun (WGS) entry which is preliminary data.</text>
</comment>
<dbReference type="AlphaFoldDB" id="A0A9D4EFR1"/>
<protein>
    <submittedName>
        <fullName evidence="1">Uncharacterized protein</fullName>
    </submittedName>
</protein>
<dbReference type="Proteomes" id="UP000828390">
    <property type="component" value="Unassembled WGS sequence"/>
</dbReference>
<organism evidence="1 2">
    <name type="scientific">Dreissena polymorpha</name>
    <name type="common">Zebra mussel</name>
    <name type="synonym">Mytilus polymorpha</name>
    <dbReference type="NCBI Taxonomy" id="45954"/>
    <lineage>
        <taxon>Eukaryota</taxon>
        <taxon>Metazoa</taxon>
        <taxon>Spiralia</taxon>
        <taxon>Lophotrochozoa</taxon>
        <taxon>Mollusca</taxon>
        <taxon>Bivalvia</taxon>
        <taxon>Autobranchia</taxon>
        <taxon>Heteroconchia</taxon>
        <taxon>Euheterodonta</taxon>
        <taxon>Imparidentia</taxon>
        <taxon>Neoheterodontei</taxon>
        <taxon>Myida</taxon>
        <taxon>Dreissenoidea</taxon>
        <taxon>Dreissenidae</taxon>
        <taxon>Dreissena</taxon>
    </lineage>
</organism>
<evidence type="ECO:0000313" key="2">
    <source>
        <dbReference type="Proteomes" id="UP000828390"/>
    </source>
</evidence>
<feature type="non-terminal residue" evidence="1">
    <location>
        <position position="1"/>
    </location>
</feature>
<gene>
    <name evidence="1" type="ORF">DPMN_180368</name>
</gene>
<reference evidence="1" key="1">
    <citation type="journal article" date="2019" name="bioRxiv">
        <title>The Genome of the Zebra Mussel, Dreissena polymorpha: A Resource for Invasive Species Research.</title>
        <authorList>
            <person name="McCartney M.A."/>
            <person name="Auch B."/>
            <person name="Kono T."/>
            <person name="Mallez S."/>
            <person name="Zhang Y."/>
            <person name="Obille A."/>
            <person name="Becker A."/>
            <person name="Abrahante J.E."/>
            <person name="Garbe J."/>
            <person name="Badalamenti J.P."/>
            <person name="Herman A."/>
            <person name="Mangelson H."/>
            <person name="Liachko I."/>
            <person name="Sullivan S."/>
            <person name="Sone E.D."/>
            <person name="Koren S."/>
            <person name="Silverstein K.A.T."/>
            <person name="Beckman K.B."/>
            <person name="Gohl D.M."/>
        </authorList>
    </citation>
    <scope>NUCLEOTIDE SEQUENCE</scope>
    <source>
        <strain evidence="1">Duluth1</strain>
        <tissue evidence="1">Whole animal</tissue>
    </source>
</reference>
<keyword evidence="2" id="KW-1185">Reference proteome</keyword>
<evidence type="ECO:0000313" key="1">
    <source>
        <dbReference type="EMBL" id="KAH3778891.1"/>
    </source>
</evidence>
<reference evidence="1" key="2">
    <citation type="submission" date="2020-11" db="EMBL/GenBank/DDBJ databases">
        <authorList>
            <person name="McCartney M.A."/>
            <person name="Auch B."/>
            <person name="Kono T."/>
            <person name="Mallez S."/>
            <person name="Becker A."/>
            <person name="Gohl D.M."/>
            <person name="Silverstein K.A.T."/>
            <person name="Koren S."/>
            <person name="Bechman K.B."/>
            <person name="Herman A."/>
            <person name="Abrahante J.E."/>
            <person name="Garbe J."/>
        </authorList>
    </citation>
    <scope>NUCLEOTIDE SEQUENCE</scope>
    <source>
        <strain evidence="1">Duluth1</strain>
        <tissue evidence="1">Whole animal</tissue>
    </source>
</reference>
<sequence length="58" mass="6393">MLMSAEIYNVPEIRFVGIKRRDSTSDSCGNNQRFVGHGTSGKAIGSQQGRFDEFKVAV</sequence>
<proteinExistence type="predicted"/>
<name>A0A9D4EFR1_DREPO</name>